<reference evidence="1" key="2">
    <citation type="submission" date="2020-11" db="EMBL/GenBank/DDBJ databases">
        <authorList>
            <person name="McCartney M.A."/>
            <person name="Auch B."/>
            <person name="Kono T."/>
            <person name="Mallez S."/>
            <person name="Becker A."/>
            <person name="Gohl D.M."/>
            <person name="Silverstein K.A.T."/>
            <person name="Koren S."/>
            <person name="Bechman K.B."/>
            <person name="Herman A."/>
            <person name="Abrahante J.E."/>
            <person name="Garbe J."/>
        </authorList>
    </citation>
    <scope>NUCLEOTIDE SEQUENCE</scope>
    <source>
        <strain evidence="1">Duluth1</strain>
        <tissue evidence="1">Whole animal</tissue>
    </source>
</reference>
<evidence type="ECO:0000313" key="2">
    <source>
        <dbReference type="Proteomes" id="UP000828390"/>
    </source>
</evidence>
<organism evidence="1 2">
    <name type="scientific">Dreissena polymorpha</name>
    <name type="common">Zebra mussel</name>
    <name type="synonym">Mytilus polymorpha</name>
    <dbReference type="NCBI Taxonomy" id="45954"/>
    <lineage>
        <taxon>Eukaryota</taxon>
        <taxon>Metazoa</taxon>
        <taxon>Spiralia</taxon>
        <taxon>Lophotrochozoa</taxon>
        <taxon>Mollusca</taxon>
        <taxon>Bivalvia</taxon>
        <taxon>Autobranchia</taxon>
        <taxon>Heteroconchia</taxon>
        <taxon>Euheterodonta</taxon>
        <taxon>Imparidentia</taxon>
        <taxon>Neoheterodontei</taxon>
        <taxon>Myida</taxon>
        <taxon>Dreissenoidea</taxon>
        <taxon>Dreissenidae</taxon>
        <taxon>Dreissena</taxon>
    </lineage>
</organism>
<keyword evidence="2" id="KW-1185">Reference proteome</keyword>
<proteinExistence type="predicted"/>
<dbReference type="EMBL" id="JAIWYP010000013">
    <property type="protein sequence ID" value="KAH3721984.1"/>
    <property type="molecule type" value="Genomic_DNA"/>
</dbReference>
<evidence type="ECO:0000313" key="1">
    <source>
        <dbReference type="EMBL" id="KAH3721984.1"/>
    </source>
</evidence>
<gene>
    <name evidence="1" type="ORF">DPMN_064933</name>
</gene>
<accession>A0A9D4HLH3</accession>
<name>A0A9D4HLH3_DREPO</name>
<comment type="caution">
    <text evidence="1">The sequence shown here is derived from an EMBL/GenBank/DDBJ whole genome shotgun (WGS) entry which is preliminary data.</text>
</comment>
<dbReference type="AlphaFoldDB" id="A0A9D4HLH3"/>
<protein>
    <submittedName>
        <fullName evidence="1">Uncharacterized protein</fullName>
    </submittedName>
</protein>
<sequence length="150" mass="16657">MDDFSILVDSNIYSDSVIDTAELTSVRLQISTNTQEALSISIEVDNEINDTSEGELKLNDSERFTSQTVSSDTHSAEHIIIDEEKITEQNSFNAKIDNAVISNGKHSITEIKGNAKLLSDQDDVNQTSGVHERSIVQNHSCRQLSKRKYG</sequence>
<dbReference type="Proteomes" id="UP000828390">
    <property type="component" value="Unassembled WGS sequence"/>
</dbReference>
<reference evidence="1" key="1">
    <citation type="journal article" date="2019" name="bioRxiv">
        <title>The Genome of the Zebra Mussel, Dreissena polymorpha: A Resource for Invasive Species Research.</title>
        <authorList>
            <person name="McCartney M.A."/>
            <person name="Auch B."/>
            <person name="Kono T."/>
            <person name="Mallez S."/>
            <person name="Zhang Y."/>
            <person name="Obille A."/>
            <person name="Becker A."/>
            <person name="Abrahante J.E."/>
            <person name="Garbe J."/>
            <person name="Badalamenti J.P."/>
            <person name="Herman A."/>
            <person name="Mangelson H."/>
            <person name="Liachko I."/>
            <person name="Sullivan S."/>
            <person name="Sone E.D."/>
            <person name="Koren S."/>
            <person name="Silverstein K.A.T."/>
            <person name="Beckman K.B."/>
            <person name="Gohl D.M."/>
        </authorList>
    </citation>
    <scope>NUCLEOTIDE SEQUENCE</scope>
    <source>
        <strain evidence="1">Duluth1</strain>
        <tissue evidence="1">Whole animal</tissue>
    </source>
</reference>